<dbReference type="RefSeq" id="WP_109228664.1">
    <property type="nucleotide sequence ID" value="NZ_PYHR01000002.1"/>
</dbReference>
<organism evidence="2 3">
    <name type="scientific">Serinibacter arcticus</name>
    <dbReference type="NCBI Taxonomy" id="1655435"/>
    <lineage>
        <taxon>Bacteria</taxon>
        <taxon>Bacillati</taxon>
        <taxon>Actinomycetota</taxon>
        <taxon>Actinomycetes</taxon>
        <taxon>Micrococcales</taxon>
        <taxon>Beutenbergiaceae</taxon>
        <taxon>Serinibacter</taxon>
    </lineage>
</organism>
<protein>
    <submittedName>
        <fullName evidence="2">Uncharacterized protein</fullName>
    </submittedName>
</protein>
<dbReference type="EMBL" id="PYHR01000002">
    <property type="protein sequence ID" value="PWD50281.1"/>
    <property type="molecule type" value="Genomic_DNA"/>
</dbReference>
<keyword evidence="3" id="KW-1185">Reference proteome</keyword>
<keyword evidence="1" id="KW-0472">Membrane</keyword>
<evidence type="ECO:0000313" key="3">
    <source>
        <dbReference type="Proteomes" id="UP000245166"/>
    </source>
</evidence>
<gene>
    <name evidence="2" type="ORF">C8046_05995</name>
</gene>
<feature type="transmembrane region" description="Helical" evidence="1">
    <location>
        <begin position="7"/>
        <end position="27"/>
    </location>
</feature>
<comment type="caution">
    <text evidence="2">The sequence shown here is derived from an EMBL/GenBank/DDBJ whole genome shotgun (WGS) entry which is preliminary data.</text>
</comment>
<sequence>MRPGARLALEALAVAIAIVVCVAAARLAPVDTALVALLVAGALALVRVLPDGRSPRLPREVAPGRAGRRADVYRLSWGVSPADDLVSAQVLHRLERVVADRLDQPPPPGADATLARLREMSDGPLTAGRLTPADLRSTLTALEELDRLHQQTRGPR</sequence>
<dbReference type="OrthoDB" id="10018010at2"/>
<proteinExistence type="predicted"/>
<name>A0A2U1ZTJ2_9MICO</name>
<evidence type="ECO:0000313" key="2">
    <source>
        <dbReference type="EMBL" id="PWD50281.1"/>
    </source>
</evidence>
<evidence type="ECO:0000256" key="1">
    <source>
        <dbReference type="SAM" id="Phobius"/>
    </source>
</evidence>
<dbReference type="AlphaFoldDB" id="A0A2U1ZTJ2"/>
<keyword evidence="1" id="KW-0812">Transmembrane</keyword>
<dbReference type="Proteomes" id="UP000245166">
    <property type="component" value="Unassembled WGS sequence"/>
</dbReference>
<keyword evidence="1" id="KW-1133">Transmembrane helix</keyword>
<accession>A0A2U1ZTJ2</accession>
<feature type="transmembrane region" description="Helical" evidence="1">
    <location>
        <begin position="33"/>
        <end position="50"/>
    </location>
</feature>
<reference evidence="2 3" key="1">
    <citation type="submission" date="2018-03" db="EMBL/GenBank/DDBJ databases">
        <title>Genome assembly of novel Miniimonas species PCH200.</title>
        <authorList>
            <person name="Thakur V."/>
            <person name="Kumar V."/>
            <person name="Singh D."/>
        </authorList>
    </citation>
    <scope>NUCLEOTIDE SEQUENCE [LARGE SCALE GENOMIC DNA]</scope>
    <source>
        <strain evidence="2 3">PCH200</strain>
    </source>
</reference>